<feature type="domain" description="UDP-glucose/GDP-mannose dehydrogenase C-terminal" evidence="11">
    <location>
        <begin position="343"/>
        <end position="456"/>
    </location>
</feature>
<feature type="active site" description="Nucleophile" evidence="8">
    <location>
        <position position="282"/>
    </location>
</feature>
<dbReference type="GO" id="GO:0000271">
    <property type="term" value="P:polysaccharide biosynthetic process"/>
    <property type="evidence" value="ECO:0007669"/>
    <property type="project" value="InterPro"/>
</dbReference>
<dbReference type="AlphaFoldDB" id="A0A9W7Y079"/>
<dbReference type="FunFam" id="3.40.50.720:FF:000032">
    <property type="entry name" value="UDP-glucose 6-dehydrogenase"/>
    <property type="match status" value="1"/>
</dbReference>
<dbReference type="NCBIfam" id="TIGR03026">
    <property type="entry name" value="NDP-sugDHase"/>
    <property type="match status" value="1"/>
</dbReference>
<evidence type="ECO:0000256" key="7">
    <source>
        <dbReference type="PIRNR" id="PIRNR000124"/>
    </source>
</evidence>
<evidence type="ECO:0000256" key="5">
    <source>
        <dbReference type="ARBA" id="ARBA00023027"/>
    </source>
</evidence>
<evidence type="ECO:0000256" key="1">
    <source>
        <dbReference type="ARBA" id="ARBA00004701"/>
    </source>
</evidence>
<dbReference type="PIRSF" id="PIRSF500134">
    <property type="entry name" value="UDPglc_DH_bac"/>
    <property type="match status" value="1"/>
</dbReference>
<evidence type="ECO:0000256" key="10">
    <source>
        <dbReference type="PIRSR" id="PIRSR500134-3"/>
    </source>
</evidence>
<gene>
    <name evidence="12" type="ORF">LPJ53_001337</name>
</gene>
<name>A0A9W7Y079_9FUNG</name>
<feature type="binding site" evidence="10">
    <location>
        <position position="141"/>
    </location>
    <ligand>
        <name>NAD(+)</name>
        <dbReference type="ChEBI" id="CHEBI:57540"/>
    </ligand>
</feature>
<dbReference type="PANTHER" id="PTHR11374">
    <property type="entry name" value="UDP-GLUCOSE DEHYDROGENASE/UDP-MANNAC DEHYDROGENASE"/>
    <property type="match status" value="1"/>
</dbReference>
<evidence type="ECO:0000259" key="11">
    <source>
        <dbReference type="SMART" id="SM00984"/>
    </source>
</evidence>
<dbReference type="PANTHER" id="PTHR11374:SF3">
    <property type="entry name" value="UDP-GLUCOSE 6-DEHYDROGENASE"/>
    <property type="match status" value="1"/>
</dbReference>
<feature type="binding site" evidence="9">
    <location>
        <begin position="172"/>
        <end position="175"/>
    </location>
    <ligand>
        <name>substrate</name>
    </ligand>
</feature>
<dbReference type="InterPro" id="IPR028357">
    <property type="entry name" value="UDPglc_DH_bac"/>
</dbReference>
<evidence type="ECO:0000256" key="2">
    <source>
        <dbReference type="ARBA" id="ARBA00006601"/>
    </source>
</evidence>
<evidence type="ECO:0000313" key="13">
    <source>
        <dbReference type="Proteomes" id="UP001149813"/>
    </source>
</evidence>
<comment type="similarity">
    <text evidence="2 7">Belongs to the UDP-glucose/GDP-mannose dehydrogenase family.</text>
</comment>
<feature type="binding site" evidence="10">
    <location>
        <position position="285"/>
    </location>
    <ligand>
        <name>NAD(+)</name>
        <dbReference type="ChEBI" id="CHEBI:57540"/>
    </ligand>
</feature>
<dbReference type="SUPFAM" id="SSF51735">
    <property type="entry name" value="NAD(P)-binding Rossmann-fold domains"/>
    <property type="match status" value="1"/>
</dbReference>
<dbReference type="SMART" id="SM00984">
    <property type="entry name" value="UDPG_MGDP_dh_C"/>
    <property type="match status" value="1"/>
</dbReference>
<dbReference type="OrthoDB" id="5059218at2759"/>
<dbReference type="Gene3D" id="1.20.5.100">
    <property type="entry name" value="Cytochrome c1, transmembrane anchor, C-terminal"/>
    <property type="match status" value="1"/>
</dbReference>
<dbReference type="InterPro" id="IPR001732">
    <property type="entry name" value="UDP-Glc/GDP-Man_DH_N"/>
</dbReference>
<dbReference type="InterPro" id="IPR036220">
    <property type="entry name" value="UDP-Glc/GDP-Man_DH_C_sf"/>
</dbReference>
<feature type="binding site" evidence="9">
    <location>
        <position position="226"/>
    </location>
    <ligand>
        <name>substrate</name>
    </ligand>
</feature>
<feature type="binding site" evidence="9">
    <location>
        <position position="279"/>
    </location>
    <ligand>
        <name>substrate</name>
    </ligand>
</feature>
<dbReference type="Gene3D" id="3.40.50.720">
    <property type="entry name" value="NAD(P)-binding Rossmann-like Domain"/>
    <property type="match status" value="2"/>
</dbReference>
<keyword evidence="4 7" id="KW-0560">Oxidoreductase</keyword>
<dbReference type="GO" id="GO:0003979">
    <property type="term" value="F:UDP-glucose 6-dehydrogenase activity"/>
    <property type="evidence" value="ECO:0007669"/>
    <property type="project" value="UniProtKB-EC"/>
</dbReference>
<dbReference type="InterPro" id="IPR014026">
    <property type="entry name" value="UDP-Glc/GDP-Man_DH_dimer"/>
</dbReference>
<dbReference type="EC" id="1.1.1.22" evidence="3 7"/>
<feature type="binding site" evidence="9">
    <location>
        <begin position="271"/>
        <end position="275"/>
    </location>
    <ligand>
        <name>substrate</name>
    </ligand>
</feature>
<dbReference type="SUPFAM" id="SSF52413">
    <property type="entry name" value="UDP-glucose/GDP-mannose dehydrogenase C-terminal domain"/>
    <property type="match status" value="1"/>
</dbReference>
<organism evidence="12 13">
    <name type="scientific">Coemansia erecta</name>
    <dbReference type="NCBI Taxonomy" id="147472"/>
    <lineage>
        <taxon>Eukaryota</taxon>
        <taxon>Fungi</taxon>
        <taxon>Fungi incertae sedis</taxon>
        <taxon>Zoopagomycota</taxon>
        <taxon>Kickxellomycotina</taxon>
        <taxon>Kickxellomycetes</taxon>
        <taxon>Kickxellales</taxon>
        <taxon>Kickxellaceae</taxon>
        <taxon>Coemansia</taxon>
    </lineage>
</organism>
<evidence type="ECO:0000256" key="8">
    <source>
        <dbReference type="PIRSR" id="PIRSR500134-1"/>
    </source>
</evidence>
<comment type="caution">
    <text evidence="12">The sequence shown here is derived from an EMBL/GenBank/DDBJ whole genome shotgun (WGS) entry which is preliminary data.</text>
</comment>
<dbReference type="Proteomes" id="UP001149813">
    <property type="component" value="Unassembled WGS sequence"/>
</dbReference>
<feature type="binding site" evidence="10">
    <location>
        <position position="43"/>
    </location>
    <ligand>
        <name>NAD(+)</name>
        <dbReference type="ChEBI" id="CHEBI:57540"/>
    </ligand>
</feature>
<dbReference type="InterPro" id="IPR036291">
    <property type="entry name" value="NAD(P)-bd_dom_sf"/>
</dbReference>
<dbReference type="Pfam" id="PF00984">
    <property type="entry name" value="UDPG_MGDP_dh"/>
    <property type="match status" value="1"/>
</dbReference>
<protein>
    <recommendedName>
        <fullName evidence="3 7">UDP-glucose 6-dehydrogenase</fullName>
        <ecNumber evidence="3 7">1.1.1.22</ecNumber>
    </recommendedName>
</protein>
<proteinExistence type="inferred from homology"/>
<dbReference type="InterPro" id="IPR017476">
    <property type="entry name" value="UDP-Glc/GDP-Man"/>
</dbReference>
<reference evidence="12" key="1">
    <citation type="submission" date="2022-07" db="EMBL/GenBank/DDBJ databases">
        <title>Phylogenomic reconstructions and comparative analyses of Kickxellomycotina fungi.</title>
        <authorList>
            <person name="Reynolds N.K."/>
            <person name="Stajich J.E."/>
            <person name="Barry K."/>
            <person name="Grigoriev I.V."/>
            <person name="Crous P."/>
            <person name="Smith M.E."/>
        </authorList>
    </citation>
    <scope>NUCLEOTIDE SEQUENCE</scope>
    <source>
        <strain evidence="12">NBRC 32514</strain>
    </source>
</reference>
<dbReference type="Pfam" id="PF03721">
    <property type="entry name" value="UDPG_MGDP_dh_N"/>
    <property type="match status" value="1"/>
</dbReference>
<accession>A0A9W7Y079</accession>
<dbReference type="GO" id="GO:0051287">
    <property type="term" value="F:NAD binding"/>
    <property type="evidence" value="ECO:0007669"/>
    <property type="project" value="InterPro"/>
</dbReference>
<comment type="pathway">
    <text evidence="1">Nucleotide-sugar biosynthesis; UDP-alpha-D-glucuronate biosynthesis; UDP-alpha-D-glucuronate from UDP-alpha-D-glucose: step 1/1.</text>
</comment>
<dbReference type="SUPFAM" id="SSF48179">
    <property type="entry name" value="6-phosphogluconate dehydrogenase C-terminal domain-like"/>
    <property type="match status" value="1"/>
</dbReference>
<dbReference type="InterPro" id="IPR028356">
    <property type="entry name" value="UDPglc_DH_euk"/>
</dbReference>
<dbReference type="GO" id="GO:0005634">
    <property type="term" value="C:nucleus"/>
    <property type="evidence" value="ECO:0007669"/>
    <property type="project" value="TreeGrafter"/>
</dbReference>
<dbReference type="InterPro" id="IPR014027">
    <property type="entry name" value="UDP-Glc/GDP-Man_DH_C"/>
</dbReference>
<dbReference type="PIRSF" id="PIRSF000124">
    <property type="entry name" value="UDPglc_GDPman_dh"/>
    <property type="match status" value="1"/>
</dbReference>
<evidence type="ECO:0000256" key="6">
    <source>
        <dbReference type="ARBA" id="ARBA00047473"/>
    </source>
</evidence>
<dbReference type="EMBL" id="JANBOJ010000033">
    <property type="protein sequence ID" value="KAJ1724381.1"/>
    <property type="molecule type" value="Genomic_DNA"/>
</dbReference>
<comment type="catalytic activity">
    <reaction evidence="6 7">
        <text>UDP-alpha-D-glucose + 2 NAD(+) + H2O = UDP-alpha-D-glucuronate + 2 NADH + 3 H(+)</text>
        <dbReference type="Rhea" id="RHEA:23596"/>
        <dbReference type="ChEBI" id="CHEBI:15377"/>
        <dbReference type="ChEBI" id="CHEBI:15378"/>
        <dbReference type="ChEBI" id="CHEBI:57540"/>
        <dbReference type="ChEBI" id="CHEBI:57945"/>
        <dbReference type="ChEBI" id="CHEBI:58052"/>
        <dbReference type="ChEBI" id="CHEBI:58885"/>
        <dbReference type="EC" id="1.1.1.22"/>
    </reaction>
</comment>
<evidence type="ECO:0000256" key="4">
    <source>
        <dbReference type="ARBA" id="ARBA00023002"/>
    </source>
</evidence>
<dbReference type="FunFam" id="3.40.50.720:FF:000193">
    <property type="entry name" value="UDP-glucose 6-dehydrogenase"/>
    <property type="match status" value="1"/>
</dbReference>
<dbReference type="InterPro" id="IPR008927">
    <property type="entry name" value="6-PGluconate_DH-like_C_sf"/>
</dbReference>
<dbReference type="Pfam" id="PF03720">
    <property type="entry name" value="UDPG_MGDP_dh_C"/>
    <property type="match status" value="1"/>
</dbReference>
<sequence>MVHISASADRITNICCIGAGYVGGPTCAVIAAKCPEIRITVVDRDPARISAWNSDTLPVYEPGLDALVKRQRNINLVFSTDIDRAIDEAQLIFIAVNTPPMHHHTHVSSLGAKPDLSAVSDCARRIARVSLTDKIVVAKSTVPCGACATIAQMLRDNAQSGVRFSVLSNPEFLSEGTAVRDLLHPDRILIGGDDMVAQDRLKAVYMHWVPEPNILTMNMWSSELAKLASNAMLAQRVSSINSISAICEAVGANISEVAAGCGSDSRIGSKFLRPSLGFGGSCFHKDIASLIWLSESLGLPEVAEYWHQVLALNRFQIRRFVARILADASRGDGSSGLQGRRVACLGFAFKEGTGDTRNTPAADVCCELLRNGATLSVYDPKVSRHHIVDRLAAAAGTDCSVDSVTVCADAYSAIAGSDIVVVLTAWSEFRVIDWEQALKLMAKPAYVFDGQIVLDHDRLRQLGFNVFSIGHTHVTAQ</sequence>
<keyword evidence="13" id="KW-1185">Reference proteome</keyword>
<evidence type="ECO:0000256" key="9">
    <source>
        <dbReference type="PIRSR" id="PIRSR500134-2"/>
    </source>
</evidence>
<keyword evidence="5 7" id="KW-0520">NAD</keyword>
<dbReference type="FunFam" id="1.20.5.100:FF:000001">
    <property type="entry name" value="UDP-glucose 6-dehydrogenase"/>
    <property type="match status" value="1"/>
</dbReference>
<feature type="binding site" evidence="10">
    <location>
        <position position="98"/>
    </location>
    <ligand>
        <name>NAD(+)</name>
        <dbReference type="ChEBI" id="CHEBI:57540"/>
    </ligand>
</feature>
<feature type="binding site" evidence="10">
    <location>
        <position position="357"/>
    </location>
    <ligand>
        <name>NAD(+)</name>
        <dbReference type="ChEBI" id="CHEBI:57540"/>
    </ligand>
</feature>
<feature type="binding site" evidence="10">
    <location>
        <position position="175"/>
    </location>
    <ligand>
        <name>NAD(+)</name>
        <dbReference type="ChEBI" id="CHEBI:57540"/>
    </ligand>
</feature>
<feature type="binding site" evidence="10">
    <location>
        <position position="48"/>
    </location>
    <ligand>
        <name>NAD(+)</name>
        <dbReference type="ChEBI" id="CHEBI:57540"/>
    </ligand>
</feature>
<evidence type="ECO:0000313" key="12">
    <source>
        <dbReference type="EMBL" id="KAJ1724381.1"/>
    </source>
</evidence>
<evidence type="ECO:0000256" key="3">
    <source>
        <dbReference type="ARBA" id="ARBA00012954"/>
    </source>
</evidence>
<dbReference type="GO" id="GO:0006024">
    <property type="term" value="P:glycosaminoglycan biosynthetic process"/>
    <property type="evidence" value="ECO:0007669"/>
    <property type="project" value="TreeGrafter"/>
</dbReference>
<feature type="binding site" evidence="9">
    <location>
        <position position="350"/>
    </location>
    <ligand>
        <name>substrate</name>
    </ligand>
</feature>